<dbReference type="Gene3D" id="3.40.1620.70">
    <property type="match status" value="1"/>
</dbReference>
<feature type="compositionally biased region" description="Polar residues" evidence="1">
    <location>
        <begin position="8"/>
        <end position="17"/>
    </location>
</feature>
<dbReference type="AlphaFoldDB" id="A0AAV8XI47"/>
<name>A0AAV8XI47_9CUCU</name>
<gene>
    <name evidence="3" type="ORF">NQ318_013021</name>
</gene>
<proteinExistence type="predicted"/>
<organism evidence="3 4">
    <name type="scientific">Aromia moschata</name>
    <dbReference type="NCBI Taxonomy" id="1265417"/>
    <lineage>
        <taxon>Eukaryota</taxon>
        <taxon>Metazoa</taxon>
        <taxon>Ecdysozoa</taxon>
        <taxon>Arthropoda</taxon>
        <taxon>Hexapoda</taxon>
        <taxon>Insecta</taxon>
        <taxon>Pterygota</taxon>
        <taxon>Neoptera</taxon>
        <taxon>Endopterygota</taxon>
        <taxon>Coleoptera</taxon>
        <taxon>Polyphaga</taxon>
        <taxon>Cucujiformia</taxon>
        <taxon>Chrysomeloidea</taxon>
        <taxon>Cerambycidae</taxon>
        <taxon>Cerambycinae</taxon>
        <taxon>Callichromatini</taxon>
        <taxon>Aromia</taxon>
    </lineage>
</organism>
<accession>A0AAV8XI47</accession>
<evidence type="ECO:0000313" key="4">
    <source>
        <dbReference type="Proteomes" id="UP001162162"/>
    </source>
</evidence>
<reference evidence="3" key="1">
    <citation type="journal article" date="2023" name="Insect Mol. Biol.">
        <title>Genome sequencing provides insights into the evolution of gene families encoding plant cell wall-degrading enzymes in longhorned beetles.</title>
        <authorList>
            <person name="Shin N.R."/>
            <person name="Okamura Y."/>
            <person name="Kirsch R."/>
            <person name="Pauchet Y."/>
        </authorList>
    </citation>
    <scope>NUCLEOTIDE SEQUENCE</scope>
    <source>
        <strain evidence="3">AMC_N1</strain>
    </source>
</reference>
<dbReference type="Proteomes" id="UP001162162">
    <property type="component" value="Unassembled WGS sequence"/>
</dbReference>
<evidence type="ECO:0000313" key="3">
    <source>
        <dbReference type="EMBL" id="KAJ8938282.1"/>
    </source>
</evidence>
<feature type="region of interest" description="Disordered" evidence="1">
    <location>
        <begin position="79"/>
        <end position="110"/>
    </location>
</feature>
<dbReference type="Pfam" id="PF20010">
    <property type="entry name" value="Collagen_trimer"/>
    <property type="match status" value="1"/>
</dbReference>
<evidence type="ECO:0000256" key="1">
    <source>
        <dbReference type="SAM" id="MobiDB-lite"/>
    </source>
</evidence>
<feature type="non-terminal residue" evidence="3">
    <location>
        <position position="1"/>
    </location>
</feature>
<evidence type="ECO:0000259" key="2">
    <source>
        <dbReference type="Pfam" id="PF20010"/>
    </source>
</evidence>
<feature type="domain" description="Collagen type XV/XVIII trimerization" evidence="2">
    <location>
        <begin position="25"/>
        <end position="73"/>
    </location>
</feature>
<dbReference type="EMBL" id="JAPWTK010000569">
    <property type="protein sequence ID" value="KAJ8938282.1"/>
    <property type="molecule type" value="Genomic_DNA"/>
</dbReference>
<dbReference type="InterPro" id="IPR045463">
    <property type="entry name" value="XV/XVIII_trimerization_dom"/>
</dbReference>
<protein>
    <recommendedName>
        <fullName evidence="2">Collagen type XV/XVIII trimerization domain-containing protein</fullName>
    </recommendedName>
</protein>
<keyword evidence="4" id="KW-1185">Reference proteome</keyword>
<comment type="caution">
    <text evidence="3">The sequence shown here is derived from an EMBL/GenBank/DDBJ whole genome shotgun (WGS) entry which is preliminary data.</text>
</comment>
<sequence length="110" mass="11741">RATASPPIFTNTEQEPPSTRIVPGAVTFQDRDAMTKMSSASPVGTLAYVIEEEALLVRVNNGWQYIALGSLLPVTTPAPPTTSAPQLRPPFEASNLINHISKPADVSNVD</sequence>
<feature type="region of interest" description="Disordered" evidence="1">
    <location>
        <begin position="1"/>
        <end position="20"/>
    </location>
</feature>